<name>S9VVL7_SCHCR</name>
<keyword evidence="1" id="KW-0812">Transmembrane</keyword>
<dbReference type="GeneID" id="25035311"/>
<evidence type="ECO:0000256" key="1">
    <source>
        <dbReference type="SAM" id="Phobius"/>
    </source>
</evidence>
<dbReference type="Proteomes" id="UP000015464">
    <property type="component" value="Unassembled WGS sequence"/>
</dbReference>
<dbReference type="EMBL" id="KE546993">
    <property type="protein sequence ID" value="EPY50219.1"/>
    <property type="molecule type" value="Genomic_DNA"/>
</dbReference>
<keyword evidence="1" id="KW-1133">Transmembrane helix</keyword>
<dbReference type="HOGENOM" id="CLU_1504293_0_0_1"/>
<dbReference type="RefSeq" id="XP_013024705.1">
    <property type="nucleotide sequence ID" value="XM_013169251.1"/>
</dbReference>
<sequence>MKNKYDHLQTSLDDLNADDANEVNIGQLPVYTAFSEDTLPPPQYSEASGFSDLETPDKANSAYDYSTPWWMKVPVCIGAFLLLSLPCLVLARFMNFSLHHWLFCALYCILLPLVLYVTYDKWIKIFREALVNIKNGLGTASLSIINGIKSALISILDGVKEAVVITARETKEAIGTQSV</sequence>
<accession>S9VVL7</accession>
<evidence type="ECO:0000313" key="3">
    <source>
        <dbReference type="Proteomes" id="UP000015464"/>
    </source>
</evidence>
<dbReference type="OrthoDB" id="10497649at2759"/>
<gene>
    <name evidence="2" type="ORF">SPOG_00980</name>
</gene>
<feature type="transmembrane region" description="Helical" evidence="1">
    <location>
        <begin position="100"/>
        <end position="119"/>
    </location>
</feature>
<proteinExistence type="predicted"/>
<keyword evidence="3" id="KW-1185">Reference proteome</keyword>
<reference evidence="2 3" key="1">
    <citation type="journal article" date="2011" name="Science">
        <title>Comparative functional genomics of the fission yeasts.</title>
        <authorList>
            <person name="Rhind N."/>
            <person name="Chen Z."/>
            <person name="Yassour M."/>
            <person name="Thompson D.A."/>
            <person name="Haas B.J."/>
            <person name="Habib N."/>
            <person name="Wapinski I."/>
            <person name="Roy S."/>
            <person name="Lin M.F."/>
            <person name="Heiman D.I."/>
            <person name="Young S.K."/>
            <person name="Furuya K."/>
            <person name="Guo Y."/>
            <person name="Pidoux A."/>
            <person name="Chen H.M."/>
            <person name="Robbertse B."/>
            <person name="Goldberg J.M."/>
            <person name="Aoki K."/>
            <person name="Bayne E.H."/>
            <person name="Berlin A.M."/>
            <person name="Desjardins C.A."/>
            <person name="Dobbs E."/>
            <person name="Dukaj L."/>
            <person name="Fan L."/>
            <person name="FitzGerald M.G."/>
            <person name="French C."/>
            <person name="Gujja S."/>
            <person name="Hansen K."/>
            <person name="Keifenheim D."/>
            <person name="Levin J.Z."/>
            <person name="Mosher R.A."/>
            <person name="Mueller C.A."/>
            <person name="Pfiffner J."/>
            <person name="Priest M."/>
            <person name="Russ C."/>
            <person name="Smialowska A."/>
            <person name="Swoboda P."/>
            <person name="Sykes S.M."/>
            <person name="Vaughn M."/>
            <person name="Vengrova S."/>
            <person name="Yoder R."/>
            <person name="Zeng Q."/>
            <person name="Allshire R."/>
            <person name="Baulcombe D."/>
            <person name="Birren B.W."/>
            <person name="Brown W."/>
            <person name="Ekwall K."/>
            <person name="Kellis M."/>
            <person name="Leatherwood J."/>
            <person name="Levin H."/>
            <person name="Margalit H."/>
            <person name="Martienssen R."/>
            <person name="Nieduszynski C.A."/>
            <person name="Spatafora J.W."/>
            <person name="Friedman N."/>
            <person name="Dalgaard J.Z."/>
            <person name="Baumann P."/>
            <person name="Niki H."/>
            <person name="Regev A."/>
            <person name="Nusbaum C."/>
        </authorList>
    </citation>
    <scope>NUCLEOTIDE SEQUENCE [LARGE SCALE GENOMIC DNA]</scope>
    <source>
        <strain evidence="3">OY26 / ATCC MYA-4695 / CBS 11777 / NBRC 106824 / NRRL Y48691</strain>
    </source>
</reference>
<feature type="transmembrane region" description="Helical" evidence="1">
    <location>
        <begin position="73"/>
        <end position="94"/>
    </location>
</feature>
<organism evidence="2 3">
    <name type="scientific">Schizosaccharomyces cryophilus (strain OY26 / ATCC MYA-4695 / CBS 11777 / NBRC 106824 / NRRL Y48691)</name>
    <name type="common">Fission yeast</name>
    <dbReference type="NCBI Taxonomy" id="653667"/>
    <lineage>
        <taxon>Eukaryota</taxon>
        <taxon>Fungi</taxon>
        <taxon>Dikarya</taxon>
        <taxon>Ascomycota</taxon>
        <taxon>Taphrinomycotina</taxon>
        <taxon>Schizosaccharomycetes</taxon>
        <taxon>Schizosaccharomycetales</taxon>
        <taxon>Schizosaccharomycetaceae</taxon>
        <taxon>Schizosaccharomyces</taxon>
    </lineage>
</organism>
<evidence type="ECO:0000313" key="2">
    <source>
        <dbReference type="EMBL" id="EPY50219.1"/>
    </source>
</evidence>
<protein>
    <submittedName>
        <fullName evidence="2">Uncharacterized protein</fullName>
    </submittedName>
</protein>
<keyword evidence="1" id="KW-0472">Membrane</keyword>
<dbReference type="AlphaFoldDB" id="S9VVL7"/>